<dbReference type="InterPro" id="IPR025889">
    <property type="entry name" value="GSP17M-like_dom"/>
</dbReference>
<evidence type="ECO:0000313" key="4">
    <source>
        <dbReference type="EMBL" id="MFC0547440.1"/>
    </source>
</evidence>
<dbReference type="Pfam" id="PF11181">
    <property type="entry name" value="YflT"/>
    <property type="match status" value="1"/>
</dbReference>
<feature type="domain" description="General stress protein 17M-like" evidence="3">
    <location>
        <begin position="28"/>
        <end position="101"/>
    </location>
</feature>
<gene>
    <name evidence="4" type="ORF">ACFFH7_38435</name>
</gene>
<feature type="transmembrane region" description="Helical" evidence="2">
    <location>
        <begin position="106"/>
        <end position="130"/>
    </location>
</feature>
<comment type="caution">
    <text evidence="4">The sequence shown here is derived from an EMBL/GenBank/DDBJ whole genome shotgun (WGS) entry which is preliminary data.</text>
</comment>
<name>A0ABV6N5T0_9PSEU</name>
<evidence type="ECO:0000256" key="2">
    <source>
        <dbReference type="SAM" id="Phobius"/>
    </source>
</evidence>
<keyword evidence="5" id="KW-1185">Reference proteome</keyword>
<keyword evidence="2" id="KW-0472">Membrane</keyword>
<proteinExistence type="predicted"/>
<dbReference type="RefSeq" id="WP_379794530.1">
    <property type="nucleotide sequence ID" value="NZ_CP097263.1"/>
</dbReference>
<accession>A0ABV6N5T0</accession>
<sequence length="177" mass="19007">MSVTSSFSSQDRQAGPPRLPTRPTGWPIGSYEEYGQAQRAVDFLAESEFPVQDVTIVGVDLMLVERVTGRLSWRRVLGAGAASGAWFGLFVGVMLSLFTGGQQTGGLLQIAVCLVLGVLFFMVFAAVGYASTRGRRDFQSSSQLVAGRYDVLCQPRNAEQGRDLLAKLAMRPASGPA</sequence>
<evidence type="ECO:0000256" key="1">
    <source>
        <dbReference type="SAM" id="MobiDB-lite"/>
    </source>
</evidence>
<feature type="transmembrane region" description="Helical" evidence="2">
    <location>
        <begin position="76"/>
        <end position="100"/>
    </location>
</feature>
<feature type="compositionally biased region" description="Polar residues" evidence="1">
    <location>
        <begin position="1"/>
        <end position="12"/>
    </location>
</feature>
<evidence type="ECO:0000259" key="3">
    <source>
        <dbReference type="Pfam" id="PF11181"/>
    </source>
</evidence>
<reference evidence="4 5" key="1">
    <citation type="submission" date="2024-09" db="EMBL/GenBank/DDBJ databases">
        <authorList>
            <person name="Sun Q."/>
            <person name="Mori K."/>
        </authorList>
    </citation>
    <scope>NUCLEOTIDE SEQUENCE [LARGE SCALE GENOMIC DNA]</scope>
    <source>
        <strain evidence="4 5">TBRC 1432</strain>
    </source>
</reference>
<organism evidence="4 5">
    <name type="scientific">Kutzneria chonburiensis</name>
    <dbReference type="NCBI Taxonomy" id="1483604"/>
    <lineage>
        <taxon>Bacteria</taxon>
        <taxon>Bacillati</taxon>
        <taxon>Actinomycetota</taxon>
        <taxon>Actinomycetes</taxon>
        <taxon>Pseudonocardiales</taxon>
        <taxon>Pseudonocardiaceae</taxon>
        <taxon>Kutzneria</taxon>
    </lineage>
</organism>
<keyword evidence="2" id="KW-0812">Transmembrane</keyword>
<dbReference type="EMBL" id="JBHLUD010000013">
    <property type="protein sequence ID" value="MFC0547440.1"/>
    <property type="molecule type" value="Genomic_DNA"/>
</dbReference>
<evidence type="ECO:0000313" key="5">
    <source>
        <dbReference type="Proteomes" id="UP001589810"/>
    </source>
</evidence>
<feature type="region of interest" description="Disordered" evidence="1">
    <location>
        <begin position="1"/>
        <end position="25"/>
    </location>
</feature>
<dbReference type="Proteomes" id="UP001589810">
    <property type="component" value="Unassembled WGS sequence"/>
</dbReference>
<protein>
    <submittedName>
        <fullName evidence="4">General stress protein</fullName>
    </submittedName>
</protein>
<keyword evidence="2" id="KW-1133">Transmembrane helix</keyword>